<protein>
    <submittedName>
        <fullName evidence="2">Uncharacterized protein</fullName>
    </submittedName>
</protein>
<evidence type="ECO:0000313" key="3">
    <source>
        <dbReference type="Proteomes" id="UP001629113"/>
    </source>
</evidence>
<reference evidence="2 3" key="1">
    <citation type="submission" date="2024-06" db="EMBL/GenBank/DDBJ databases">
        <title>Complete genome of Phlyctema vagabunda strain 19-DSS-EL-015.</title>
        <authorList>
            <person name="Fiorenzani C."/>
        </authorList>
    </citation>
    <scope>NUCLEOTIDE SEQUENCE [LARGE SCALE GENOMIC DNA]</scope>
    <source>
        <strain evidence="2 3">19-DSS-EL-015</strain>
    </source>
</reference>
<comment type="caution">
    <text evidence="2">The sequence shown here is derived from an EMBL/GenBank/DDBJ whole genome shotgun (WGS) entry which is preliminary data.</text>
</comment>
<feature type="region of interest" description="Disordered" evidence="1">
    <location>
        <begin position="1"/>
        <end position="23"/>
    </location>
</feature>
<evidence type="ECO:0000256" key="1">
    <source>
        <dbReference type="SAM" id="MobiDB-lite"/>
    </source>
</evidence>
<name>A0ABR4PMG5_9HELO</name>
<sequence length="255" mass="29472">MNNSMGYPTPPLSNGLRSPKQTSFPAYSSQLVAKPYFPPYEAEHPRSYDAASEYQTYYAEPYDQTYRSIRDRSASPPPQRLYPVDQTYRSIKNRSASPPQRLYPVHRVPSSYHASSRPRPRPGLVKRVLGKFRQWMRDMLWYARKHPIKTGLMTIFPALAVGGVVKGLVSAGQGLMKFLSEDKRKDRKRRGEEKDDPMAIFGQFKKFGNTKGGPLDGVLKIFQMFINHWCRLTPSNFPRVISIMMELYFLEPWKL</sequence>
<organism evidence="2 3">
    <name type="scientific">Phlyctema vagabunda</name>
    <dbReference type="NCBI Taxonomy" id="108571"/>
    <lineage>
        <taxon>Eukaryota</taxon>
        <taxon>Fungi</taxon>
        <taxon>Dikarya</taxon>
        <taxon>Ascomycota</taxon>
        <taxon>Pezizomycotina</taxon>
        <taxon>Leotiomycetes</taxon>
        <taxon>Helotiales</taxon>
        <taxon>Dermateaceae</taxon>
        <taxon>Phlyctema</taxon>
    </lineage>
</organism>
<dbReference type="Proteomes" id="UP001629113">
    <property type="component" value="Unassembled WGS sequence"/>
</dbReference>
<proteinExistence type="predicted"/>
<gene>
    <name evidence="2" type="ORF">PVAG01_03807</name>
</gene>
<accession>A0ABR4PMG5</accession>
<evidence type="ECO:0000313" key="2">
    <source>
        <dbReference type="EMBL" id="KAL3424526.1"/>
    </source>
</evidence>
<keyword evidence="3" id="KW-1185">Reference proteome</keyword>
<dbReference type="EMBL" id="JBFCZG010000003">
    <property type="protein sequence ID" value="KAL3424526.1"/>
    <property type="molecule type" value="Genomic_DNA"/>
</dbReference>